<comment type="caution">
    <text evidence="1">The sequence shown here is derived from an EMBL/GenBank/DDBJ whole genome shotgun (WGS) entry which is preliminary data.</text>
</comment>
<evidence type="ECO:0000313" key="1">
    <source>
        <dbReference type="EMBL" id="GIO51523.1"/>
    </source>
</evidence>
<dbReference type="Gene3D" id="3.40.50.1820">
    <property type="entry name" value="alpha/beta hydrolase"/>
    <property type="match status" value="1"/>
</dbReference>
<name>A0A920CWM5_9BACL</name>
<accession>A0A920CWM5</accession>
<dbReference type="RefSeq" id="WP_212981502.1">
    <property type="nucleotide sequence ID" value="NZ_AP025343.1"/>
</dbReference>
<reference evidence="1 2" key="1">
    <citation type="submission" date="2021-03" db="EMBL/GenBank/DDBJ databases">
        <title>Antimicrobial resistance genes in bacteria isolated from Japanese honey, and their potential for conferring macrolide and lincosamide resistance in the American foulbrood pathogen Paenibacillus larvae.</title>
        <authorList>
            <person name="Okamoto M."/>
            <person name="Kumagai M."/>
            <person name="Kanamori H."/>
            <person name="Takamatsu D."/>
        </authorList>
    </citation>
    <scope>NUCLEOTIDE SEQUENCE [LARGE SCALE GENOMIC DNA]</scope>
    <source>
        <strain evidence="1 2">J34TS1</strain>
    </source>
</reference>
<protein>
    <recommendedName>
        <fullName evidence="3">Alpha/beta hydrolase</fullName>
    </recommendedName>
</protein>
<keyword evidence="2" id="KW-1185">Reference proteome</keyword>
<evidence type="ECO:0008006" key="3">
    <source>
        <dbReference type="Google" id="ProtNLM"/>
    </source>
</evidence>
<dbReference type="SUPFAM" id="SSF53474">
    <property type="entry name" value="alpha/beta-Hydrolases"/>
    <property type="match status" value="1"/>
</dbReference>
<dbReference type="AlphaFoldDB" id="A0A920CWM5"/>
<organism evidence="1 2">
    <name type="scientific">Paenibacillus azoreducens</name>
    <dbReference type="NCBI Taxonomy" id="116718"/>
    <lineage>
        <taxon>Bacteria</taxon>
        <taxon>Bacillati</taxon>
        <taxon>Bacillota</taxon>
        <taxon>Bacilli</taxon>
        <taxon>Bacillales</taxon>
        <taxon>Paenibacillaceae</taxon>
        <taxon>Paenibacillus</taxon>
    </lineage>
</organism>
<sequence length="213" mass="24226">MKIQELVFPTAWDVNAIFKRFEKENAATLVVEFPGAHYSTELPLFHYTRKLAFQFGFDVLSLEYGYQSARLKPEMNDQLIESIVTDLELAFNTLDIQKYKQVIFLSKSLGTCIAGLLDERLRMDVKHIFLTPIAKTIPFINEHNCLVVTGTEDPVFTETERSQISGARLLVIDGANHGLELQDAMKSLEVMIGILEQVDRYYAELSGEAEDQE</sequence>
<dbReference type="EMBL" id="BORT01000056">
    <property type="protein sequence ID" value="GIO51523.1"/>
    <property type="molecule type" value="Genomic_DNA"/>
</dbReference>
<dbReference type="Proteomes" id="UP000682811">
    <property type="component" value="Unassembled WGS sequence"/>
</dbReference>
<proteinExistence type="predicted"/>
<dbReference type="InterPro" id="IPR029058">
    <property type="entry name" value="AB_hydrolase_fold"/>
</dbReference>
<dbReference type="PIRSF" id="PIRSF033634">
    <property type="entry name" value="UCP033634"/>
    <property type="match status" value="1"/>
</dbReference>
<gene>
    <name evidence="1" type="ORF">J34TS1_62880</name>
</gene>
<evidence type="ECO:0000313" key="2">
    <source>
        <dbReference type="Proteomes" id="UP000682811"/>
    </source>
</evidence>
<dbReference type="InterPro" id="IPR017018">
    <property type="entry name" value="UCP033634"/>
</dbReference>